<sequence>MMDLRAELPSNQQITDLGQAAEHIRAASRIVVIGISGAGKSTLSQKIAAGFGLPYVSFDRDIFWLPGWTERPKPEQRKIVTKLVAGERWLMDGSNPSSFDLRLPRTDIVIWMRIARLVCIWSVIKRWIRYFGSTRPEMAPGCAERVDWEFIRFIWTYEEKFAPRLIAGIAEHGPDVPVLQLKSRRQMRELLDLLRRPA</sequence>
<comment type="caution">
    <text evidence="1">The sequence shown here is derived from an EMBL/GenBank/DDBJ whole genome shotgun (WGS) entry which is preliminary data.</text>
</comment>
<dbReference type="PANTHER" id="PTHR37816:SF3">
    <property type="entry name" value="MODULATES DNA TOPOLOGY"/>
    <property type="match status" value="1"/>
</dbReference>
<accession>A0A432PNB7</accession>
<dbReference type="EMBL" id="RJTH01000003">
    <property type="protein sequence ID" value="RUM25287.1"/>
    <property type="molecule type" value="Genomic_DNA"/>
</dbReference>
<dbReference type="OrthoDB" id="7210594at2"/>
<evidence type="ECO:0000313" key="1">
    <source>
        <dbReference type="EMBL" id="RUM25287.1"/>
    </source>
</evidence>
<reference evidence="2" key="1">
    <citation type="submission" date="2018-11" db="EMBL/GenBank/DDBJ databases">
        <title>Rhizobium chutanense sp. nov., isolated from root nodules of Phaseolus vulgaris in China.</title>
        <authorList>
            <person name="Huo Y."/>
        </authorList>
    </citation>
    <scope>NUCLEOTIDE SEQUENCE [LARGE SCALE GENOMIC DNA]</scope>
    <source>
        <strain evidence="2">CCBAU 65647</strain>
    </source>
</reference>
<dbReference type="SUPFAM" id="SSF52540">
    <property type="entry name" value="P-loop containing nucleoside triphosphate hydrolases"/>
    <property type="match status" value="1"/>
</dbReference>
<proteinExistence type="predicted"/>
<name>A0A432PNB7_9HYPH</name>
<gene>
    <name evidence="1" type="ORF">EFQ99_11010</name>
</gene>
<dbReference type="InterPro" id="IPR027417">
    <property type="entry name" value="P-loop_NTPase"/>
</dbReference>
<protein>
    <submittedName>
        <fullName evidence="1">AAA family ATPase</fullName>
    </submittedName>
</protein>
<organism evidence="1 2">
    <name type="scientific">Rhizobium vallis</name>
    <dbReference type="NCBI Taxonomy" id="634290"/>
    <lineage>
        <taxon>Bacteria</taxon>
        <taxon>Pseudomonadati</taxon>
        <taxon>Pseudomonadota</taxon>
        <taxon>Alphaproteobacteria</taxon>
        <taxon>Hyphomicrobiales</taxon>
        <taxon>Rhizobiaceae</taxon>
        <taxon>Rhizobium/Agrobacterium group</taxon>
        <taxon>Rhizobium</taxon>
    </lineage>
</organism>
<evidence type="ECO:0000313" key="2">
    <source>
        <dbReference type="Proteomes" id="UP000278823"/>
    </source>
</evidence>
<dbReference type="PANTHER" id="PTHR37816">
    <property type="entry name" value="YALI0E33011P"/>
    <property type="match status" value="1"/>
</dbReference>
<dbReference type="Proteomes" id="UP000278823">
    <property type="component" value="Unassembled WGS sequence"/>
</dbReference>
<dbReference type="RefSeq" id="WP_126921065.1">
    <property type="nucleotide sequence ID" value="NZ_ML133688.1"/>
</dbReference>
<dbReference type="InterPro" id="IPR052922">
    <property type="entry name" value="Cytidylate_Kinase-2"/>
</dbReference>
<keyword evidence="2" id="KW-1185">Reference proteome</keyword>
<dbReference type="AlphaFoldDB" id="A0A432PNB7"/>
<dbReference type="Gene3D" id="3.40.50.300">
    <property type="entry name" value="P-loop containing nucleotide triphosphate hydrolases"/>
    <property type="match status" value="1"/>
</dbReference>